<dbReference type="AlphaFoldDB" id="A0A8S2G4B3"/>
<dbReference type="Proteomes" id="UP000682733">
    <property type="component" value="Unassembled WGS sequence"/>
</dbReference>
<dbReference type="EMBL" id="CAJNOK010050220">
    <property type="protein sequence ID" value="CAF1599280.1"/>
    <property type="molecule type" value="Genomic_DNA"/>
</dbReference>
<gene>
    <name evidence="1" type="ORF">OVA965_LOCUS42003</name>
    <name evidence="2" type="ORF">TMI583_LOCUS43788</name>
</gene>
<organism evidence="1 3">
    <name type="scientific">Didymodactylos carnosus</name>
    <dbReference type="NCBI Taxonomy" id="1234261"/>
    <lineage>
        <taxon>Eukaryota</taxon>
        <taxon>Metazoa</taxon>
        <taxon>Spiralia</taxon>
        <taxon>Gnathifera</taxon>
        <taxon>Rotifera</taxon>
        <taxon>Eurotatoria</taxon>
        <taxon>Bdelloidea</taxon>
        <taxon>Philodinida</taxon>
        <taxon>Philodinidae</taxon>
        <taxon>Didymodactylos</taxon>
    </lineage>
</organism>
<evidence type="ECO:0000313" key="1">
    <source>
        <dbReference type="EMBL" id="CAF1599280.1"/>
    </source>
</evidence>
<name>A0A8S2G4B3_9BILA</name>
<reference evidence="1" key="1">
    <citation type="submission" date="2021-02" db="EMBL/GenBank/DDBJ databases">
        <authorList>
            <person name="Nowell W R."/>
        </authorList>
    </citation>
    <scope>NUCLEOTIDE SEQUENCE</scope>
</reference>
<feature type="non-terminal residue" evidence="1">
    <location>
        <position position="1"/>
    </location>
</feature>
<sequence length="222" mass="26563">ITKVKFSRPQTAGILEKESNECYKLNSQDPCTDEQYMLRQLDELYLHEERNWNFNEIQFQDKMNENAVWPAIVIRKHRIQNANEVQKQLQNQLVESRSSLKLSRARSGYSSTNQYPATQCIQRKVTIHLLIEQKLKYELRQEDHIQELLPNYIRPSIPSKSPLMRRERVKVNHWSPEILLRLNKQLQYRVTGNHSRFCNAQLSLPLLSFCYSDQLYFFLFLF</sequence>
<evidence type="ECO:0000313" key="2">
    <source>
        <dbReference type="EMBL" id="CAF4407065.1"/>
    </source>
</evidence>
<dbReference type="EMBL" id="CAJOBA010073928">
    <property type="protein sequence ID" value="CAF4407065.1"/>
    <property type="molecule type" value="Genomic_DNA"/>
</dbReference>
<dbReference type="Proteomes" id="UP000677228">
    <property type="component" value="Unassembled WGS sequence"/>
</dbReference>
<accession>A0A8S2G4B3</accession>
<protein>
    <submittedName>
        <fullName evidence="1">Uncharacterized protein</fullName>
    </submittedName>
</protein>
<evidence type="ECO:0000313" key="3">
    <source>
        <dbReference type="Proteomes" id="UP000677228"/>
    </source>
</evidence>
<comment type="caution">
    <text evidence="1">The sequence shown here is derived from an EMBL/GenBank/DDBJ whole genome shotgun (WGS) entry which is preliminary data.</text>
</comment>
<proteinExistence type="predicted"/>